<proteinExistence type="predicted"/>
<feature type="region of interest" description="Disordered" evidence="1">
    <location>
        <begin position="111"/>
        <end position="211"/>
    </location>
</feature>
<comment type="caution">
    <text evidence="2">The sequence shown here is derived from an EMBL/GenBank/DDBJ whole genome shotgun (WGS) entry which is preliminary data.</text>
</comment>
<sequence length="211" mass="22716">MLRSRLHAREYFEWMCRSATNEWSATFEGTPNTVTLCCHPTAGAAGSGGDSHPLRFPPPLSRRGLAGILTRTPMRRFATHCRAAASPACAPHPAAAITGCFDITPATTTNPKYPANRRDRTYHNPTMASAPCTGCETNDNVEAPNDTPRRHAAERPRTRTPQTGEQAARLSSVPARRDPRTTMAVRTAATRLGSRAAGNRATVPTAGSHCL</sequence>
<name>A0ABP4MRD9_9ACTN</name>
<dbReference type="EMBL" id="BAAAQD010000019">
    <property type="protein sequence ID" value="GAA1547800.1"/>
    <property type="molecule type" value="Genomic_DNA"/>
</dbReference>
<accession>A0ABP4MRD9</accession>
<protein>
    <submittedName>
        <fullName evidence="2">Uncharacterized protein</fullName>
    </submittedName>
</protein>
<evidence type="ECO:0000313" key="2">
    <source>
        <dbReference type="EMBL" id="GAA1547800.1"/>
    </source>
</evidence>
<organism evidence="2 3">
    <name type="scientific">Dactylosporangium maewongense</name>
    <dbReference type="NCBI Taxonomy" id="634393"/>
    <lineage>
        <taxon>Bacteria</taxon>
        <taxon>Bacillati</taxon>
        <taxon>Actinomycetota</taxon>
        <taxon>Actinomycetes</taxon>
        <taxon>Micromonosporales</taxon>
        <taxon>Micromonosporaceae</taxon>
        <taxon>Dactylosporangium</taxon>
    </lineage>
</organism>
<reference evidence="3" key="1">
    <citation type="journal article" date="2019" name="Int. J. Syst. Evol. Microbiol.">
        <title>The Global Catalogue of Microorganisms (GCM) 10K type strain sequencing project: providing services to taxonomists for standard genome sequencing and annotation.</title>
        <authorList>
            <consortium name="The Broad Institute Genomics Platform"/>
            <consortium name="The Broad Institute Genome Sequencing Center for Infectious Disease"/>
            <person name="Wu L."/>
            <person name="Ma J."/>
        </authorList>
    </citation>
    <scope>NUCLEOTIDE SEQUENCE [LARGE SCALE GENOMIC DNA]</scope>
    <source>
        <strain evidence="3">JCM 15933</strain>
    </source>
</reference>
<keyword evidence="3" id="KW-1185">Reference proteome</keyword>
<evidence type="ECO:0000313" key="3">
    <source>
        <dbReference type="Proteomes" id="UP001501470"/>
    </source>
</evidence>
<feature type="compositionally biased region" description="Basic and acidic residues" evidence="1">
    <location>
        <begin position="147"/>
        <end position="157"/>
    </location>
</feature>
<dbReference type="Proteomes" id="UP001501470">
    <property type="component" value="Unassembled WGS sequence"/>
</dbReference>
<gene>
    <name evidence="2" type="ORF">GCM10009827_080140</name>
</gene>
<evidence type="ECO:0000256" key="1">
    <source>
        <dbReference type="SAM" id="MobiDB-lite"/>
    </source>
</evidence>
<feature type="compositionally biased region" description="Low complexity" evidence="1">
    <location>
        <begin position="181"/>
        <end position="191"/>
    </location>
</feature>